<evidence type="ECO:0000313" key="2">
    <source>
        <dbReference type="Proteomes" id="UP000001887"/>
    </source>
</evidence>
<dbReference type="HOGENOM" id="CLU_3219947_0_0_0"/>
<proteinExistence type="predicted"/>
<name>D2R5W0_PIRSD</name>
<accession>D2R5W0</accession>
<dbReference type="KEGG" id="psl:Psta_4399"/>
<protein>
    <submittedName>
        <fullName evidence="1">Uncharacterized protein</fullName>
    </submittedName>
</protein>
<reference evidence="1 2" key="1">
    <citation type="journal article" date="2009" name="Stand. Genomic Sci.">
        <title>Complete genome sequence of Pirellula staleyi type strain (ATCC 27377).</title>
        <authorList>
            <person name="Clum A."/>
            <person name="Tindall B.J."/>
            <person name="Sikorski J."/>
            <person name="Ivanova N."/>
            <person name="Mavrommatis K."/>
            <person name="Lucas S."/>
            <person name="Glavina del Rio T."/>
            <person name="Nolan M."/>
            <person name="Chen F."/>
            <person name="Tice H."/>
            <person name="Pitluck S."/>
            <person name="Cheng J.F."/>
            <person name="Chertkov O."/>
            <person name="Brettin T."/>
            <person name="Han C."/>
            <person name="Detter J.C."/>
            <person name="Kuske C."/>
            <person name="Bruce D."/>
            <person name="Goodwin L."/>
            <person name="Ovchinikova G."/>
            <person name="Pati A."/>
            <person name="Mikhailova N."/>
            <person name="Chen A."/>
            <person name="Palaniappan K."/>
            <person name="Land M."/>
            <person name="Hauser L."/>
            <person name="Chang Y.J."/>
            <person name="Jeffries C.D."/>
            <person name="Chain P."/>
            <person name="Rohde M."/>
            <person name="Goker M."/>
            <person name="Bristow J."/>
            <person name="Eisen J.A."/>
            <person name="Markowitz V."/>
            <person name="Hugenholtz P."/>
            <person name="Kyrpides N.C."/>
            <person name="Klenk H.P."/>
            <person name="Lapidus A."/>
        </authorList>
    </citation>
    <scope>NUCLEOTIDE SEQUENCE [LARGE SCALE GENOMIC DNA]</scope>
    <source>
        <strain evidence="2">ATCC 27377 / DSM 6068 / ICPB 4128</strain>
    </source>
</reference>
<organism evidence="1 2">
    <name type="scientific">Pirellula staleyi (strain ATCC 27377 / DSM 6068 / ICPB 4128)</name>
    <name type="common">Pirella staleyi</name>
    <dbReference type="NCBI Taxonomy" id="530564"/>
    <lineage>
        <taxon>Bacteria</taxon>
        <taxon>Pseudomonadati</taxon>
        <taxon>Planctomycetota</taxon>
        <taxon>Planctomycetia</taxon>
        <taxon>Pirellulales</taxon>
        <taxon>Pirellulaceae</taxon>
        <taxon>Pirellula</taxon>
    </lineage>
</organism>
<evidence type="ECO:0000313" key="1">
    <source>
        <dbReference type="EMBL" id="ADB19045.1"/>
    </source>
</evidence>
<dbReference type="EMBL" id="CP001848">
    <property type="protein sequence ID" value="ADB19045.1"/>
    <property type="molecule type" value="Genomic_DNA"/>
</dbReference>
<gene>
    <name evidence="1" type="ordered locus">Psta_4399</name>
</gene>
<dbReference type="Proteomes" id="UP000001887">
    <property type="component" value="Chromosome"/>
</dbReference>
<dbReference type="AlphaFoldDB" id="D2R5W0"/>
<sequence>MRAMARAFFEETKIIARGYESAREKRNKARLARAKARFVALSMR</sequence>
<keyword evidence="2" id="KW-1185">Reference proteome</keyword>